<gene>
    <name evidence="1" type="ORF">C2L65_19115</name>
</gene>
<accession>A0A2I8EQM8</accession>
<dbReference type="PANTHER" id="PTHR43459">
    <property type="entry name" value="ENOYL-COA HYDRATASE"/>
    <property type="match status" value="1"/>
</dbReference>
<reference evidence="1 2" key="1">
    <citation type="submission" date="2018-01" db="EMBL/GenBank/DDBJ databases">
        <title>Species boundaries and ecological features among Paraburkholderia terrae DSMZ17804T, P. hospita DSMZ17164T and P. caribensis DSMZ13236T.</title>
        <authorList>
            <person name="Pratama A.A."/>
        </authorList>
    </citation>
    <scope>NUCLEOTIDE SEQUENCE [LARGE SCALE GENOMIC DNA]</scope>
    <source>
        <strain evidence="1 2">DSM 17804</strain>
    </source>
</reference>
<dbReference type="Gene3D" id="3.90.226.10">
    <property type="entry name" value="2-enoyl-CoA Hydratase, Chain A, domain 1"/>
    <property type="match status" value="1"/>
</dbReference>
<dbReference type="InterPro" id="IPR029045">
    <property type="entry name" value="ClpP/crotonase-like_dom_sf"/>
</dbReference>
<name>A0A2I8EQM8_9BURK</name>
<proteinExistence type="predicted"/>
<dbReference type="OrthoDB" id="9775794at2"/>
<evidence type="ECO:0000313" key="1">
    <source>
        <dbReference type="EMBL" id="AUT61810.1"/>
    </source>
</evidence>
<evidence type="ECO:0000313" key="2">
    <source>
        <dbReference type="Proteomes" id="UP000243502"/>
    </source>
</evidence>
<sequence>MNATTNPVQIRVTQRSPAYWRVTIDNPPINVMGPQMLQQFNEVIDALETDEHVKVVVFDSAVDGYFLNHSDFTAKLDELTALPPGRTGLPQWPDFLVRLSRAPVVSIALIRGRATGNGSEITLACDMSFASREKTIISQWEVGVGMVAGGGPMARLPQLIGRNRALEVLLGSEDVDGDKAEAYGYVNRALPDTELDAYVDALATRISAFDKWAIATTKRLVNTSLPPDVELGAGWDACIASLGRPAAQQGIEALLARGFHKPGDVEERLGYYLGRLAN</sequence>
<dbReference type="SUPFAM" id="SSF52096">
    <property type="entry name" value="ClpP/crotonase"/>
    <property type="match status" value="1"/>
</dbReference>
<dbReference type="CDD" id="cd06558">
    <property type="entry name" value="crotonase-like"/>
    <property type="match status" value="1"/>
</dbReference>
<dbReference type="KEGG" id="pter:C2L65_19115"/>
<dbReference type="RefSeq" id="WP_042304563.1">
    <property type="nucleotide sequence ID" value="NZ_CP026112.1"/>
</dbReference>
<dbReference type="EMBL" id="CP026112">
    <property type="protein sequence ID" value="AUT61810.1"/>
    <property type="molecule type" value="Genomic_DNA"/>
</dbReference>
<dbReference type="Pfam" id="PF00378">
    <property type="entry name" value="ECH_1"/>
    <property type="match status" value="1"/>
</dbReference>
<keyword evidence="1" id="KW-0413">Isomerase</keyword>
<dbReference type="Proteomes" id="UP000243502">
    <property type="component" value="Chromosome 2"/>
</dbReference>
<dbReference type="AlphaFoldDB" id="A0A2I8EQM8"/>
<dbReference type="InterPro" id="IPR001753">
    <property type="entry name" value="Enoyl-CoA_hydra/iso"/>
</dbReference>
<dbReference type="PANTHER" id="PTHR43459:SF1">
    <property type="entry name" value="EG:BACN32G11.4 PROTEIN"/>
    <property type="match status" value="1"/>
</dbReference>
<dbReference type="GO" id="GO:0016853">
    <property type="term" value="F:isomerase activity"/>
    <property type="evidence" value="ECO:0007669"/>
    <property type="project" value="UniProtKB-KW"/>
</dbReference>
<organism evidence="1 2">
    <name type="scientific">Paraburkholderia terrae</name>
    <dbReference type="NCBI Taxonomy" id="311230"/>
    <lineage>
        <taxon>Bacteria</taxon>
        <taxon>Pseudomonadati</taxon>
        <taxon>Pseudomonadota</taxon>
        <taxon>Betaproteobacteria</taxon>
        <taxon>Burkholderiales</taxon>
        <taxon>Burkholderiaceae</taxon>
        <taxon>Paraburkholderia</taxon>
    </lineage>
</organism>
<protein>
    <submittedName>
        <fullName evidence="1">Enoyl-CoA hydratase/isomerase family protein</fullName>
    </submittedName>
</protein>